<evidence type="ECO:0000313" key="2">
    <source>
        <dbReference type="EMBL" id="RSU01066.1"/>
    </source>
</evidence>
<dbReference type="AlphaFoldDB" id="A0A369ATE4"/>
<dbReference type="InterPro" id="IPR052509">
    <property type="entry name" value="Metal_resp_DNA-bind_regulator"/>
</dbReference>
<dbReference type="Pfam" id="PF03551">
    <property type="entry name" value="PadR"/>
    <property type="match status" value="1"/>
</dbReference>
<feature type="domain" description="Transcription regulator PadR N-terminal" evidence="1">
    <location>
        <begin position="21"/>
        <end position="87"/>
    </location>
</feature>
<gene>
    <name evidence="2" type="ORF">CBF32_09395</name>
</gene>
<protein>
    <recommendedName>
        <fullName evidence="1">Transcription regulator PadR N-terminal domain-containing protein</fullName>
    </recommendedName>
</protein>
<dbReference type="InterPro" id="IPR005149">
    <property type="entry name" value="Tscrpt_reg_PadR_N"/>
</dbReference>
<dbReference type="InterPro" id="IPR036388">
    <property type="entry name" value="WH-like_DNA-bd_sf"/>
</dbReference>
<dbReference type="OrthoDB" id="9814826at2"/>
<dbReference type="SUPFAM" id="SSF46785">
    <property type="entry name" value="Winged helix' DNA-binding domain"/>
    <property type="match status" value="1"/>
</dbReference>
<name>A0A369ATE4_9ENTE</name>
<dbReference type="EMBL" id="NGJX01000009">
    <property type="protein sequence ID" value="RSU01066.1"/>
    <property type="molecule type" value="Genomic_DNA"/>
</dbReference>
<proteinExistence type="predicted"/>
<dbReference type="RefSeq" id="WP_114290015.1">
    <property type="nucleotide sequence ID" value="NZ_CP122523.1"/>
</dbReference>
<comment type="caution">
    <text evidence="2">The sequence shown here is derived from an EMBL/GenBank/DDBJ whole genome shotgun (WGS) entry which is preliminary data.</text>
</comment>
<dbReference type="GeneID" id="63146890"/>
<sequence>MKQSKPLLDSPMNYPAFLILLSLRNKSHGYEIMKYVNEATKGFVSIGPATMYRTIADFLKKDYIKLVSEEDSKKEYLITETGKQVLDEQIAFIQLINKLSVEGEVKNEKA</sequence>
<dbReference type="InterPro" id="IPR036390">
    <property type="entry name" value="WH_DNA-bd_sf"/>
</dbReference>
<evidence type="ECO:0000313" key="3">
    <source>
        <dbReference type="Proteomes" id="UP000288197"/>
    </source>
</evidence>
<accession>A0A369ATE4</accession>
<dbReference type="PANTHER" id="PTHR33169">
    <property type="entry name" value="PADR-FAMILY TRANSCRIPTIONAL REGULATOR"/>
    <property type="match status" value="1"/>
</dbReference>
<organism evidence="2 3">
    <name type="scientific">Vagococcus fluvialis</name>
    <dbReference type="NCBI Taxonomy" id="2738"/>
    <lineage>
        <taxon>Bacteria</taxon>
        <taxon>Bacillati</taxon>
        <taxon>Bacillota</taxon>
        <taxon>Bacilli</taxon>
        <taxon>Lactobacillales</taxon>
        <taxon>Enterococcaceae</taxon>
        <taxon>Vagococcus</taxon>
    </lineage>
</organism>
<evidence type="ECO:0000259" key="1">
    <source>
        <dbReference type="Pfam" id="PF03551"/>
    </source>
</evidence>
<dbReference type="PANTHER" id="PTHR33169:SF13">
    <property type="entry name" value="PADR-FAMILY TRANSCRIPTIONAL REGULATOR"/>
    <property type="match status" value="1"/>
</dbReference>
<dbReference type="Proteomes" id="UP000288197">
    <property type="component" value="Unassembled WGS sequence"/>
</dbReference>
<keyword evidence="3" id="KW-1185">Reference proteome</keyword>
<dbReference type="Gene3D" id="1.10.10.10">
    <property type="entry name" value="Winged helix-like DNA-binding domain superfamily/Winged helix DNA-binding domain"/>
    <property type="match status" value="1"/>
</dbReference>
<reference evidence="2 3" key="1">
    <citation type="submission" date="2017-05" db="EMBL/GenBank/DDBJ databases">
        <title>Vagococcus spp. assemblies.</title>
        <authorList>
            <person name="Gulvik C.A."/>
        </authorList>
    </citation>
    <scope>NUCLEOTIDE SEQUENCE [LARGE SCALE GENOMIC DNA]</scope>
    <source>
        <strain evidence="2 3">NCFB 2497</strain>
    </source>
</reference>